<dbReference type="PANTHER" id="PTHR43792">
    <property type="entry name" value="GNAT FAMILY, PUTATIVE (AFU_ORTHOLOGUE AFUA_3G00765)-RELATED-RELATED"/>
    <property type="match status" value="1"/>
</dbReference>
<keyword evidence="2" id="KW-0012">Acyltransferase</keyword>
<dbReference type="Pfam" id="PF13302">
    <property type="entry name" value="Acetyltransf_3"/>
    <property type="match status" value="1"/>
</dbReference>
<dbReference type="InterPro" id="IPR016181">
    <property type="entry name" value="Acyl_CoA_acyltransferase"/>
</dbReference>
<dbReference type="GO" id="GO:0005840">
    <property type="term" value="C:ribosome"/>
    <property type="evidence" value="ECO:0007669"/>
    <property type="project" value="UniProtKB-KW"/>
</dbReference>
<dbReference type="Proteomes" id="UP001499974">
    <property type="component" value="Unassembled WGS sequence"/>
</dbReference>
<dbReference type="InterPro" id="IPR000182">
    <property type="entry name" value="GNAT_dom"/>
</dbReference>
<accession>A0ABP8XVE9</accession>
<feature type="domain" description="N-acetyltransferase" evidence="4">
    <location>
        <begin position="6"/>
        <end position="169"/>
    </location>
</feature>
<gene>
    <name evidence="5" type="primary">rimJ</name>
    <name evidence="5" type="ORF">GCM10023349_38910</name>
</gene>
<reference evidence="6" key="1">
    <citation type="journal article" date="2019" name="Int. J. Syst. Evol. Microbiol.">
        <title>The Global Catalogue of Microorganisms (GCM) 10K type strain sequencing project: providing services to taxonomists for standard genome sequencing and annotation.</title>
        <authorList>
            <consortium name="The Broad Institute Genomics Platform"/>
            <consortium name="The Broad Institute Genome Sequencing Center for Infectious Disease"/>
            <person name="Wu L."/>
            <person name="Ma J."/>
        </authorList>
    </citation>
    <scope>NUCLEOTIDE SEQUENCE [LARGE SCALE GENOMIC DNA]</scope>
    <source>
        <strain evidence="6">JCM 18531</strain>
    </source>
</reference>
<sequence length="189" mass="21343">MLGEDYAIRELRSGDGAALAAAYRRNREHLAPWDPDRPESFYTDAGQEIEVERNLALSEEGRTYVNLIWYGEQVVGRLMLSNIVRYVLQSGTVGYWVDHEHLRRGLATSAVGHAVVQATRLGLHRLEAGTAPTNTASQAVLRRSGFEEYGRAERFLFIRGEWRDQVLFQRILHDDPPGNPVPRSGVDRA</sequence>
<dbReference type="Gene3D" id="3.40.630.30">
    <property type="match status" value="1"/>
</dbReference>
<keyword evidence="5" id="KW-0687">Ribonucleoprotein</keyword>
<dbReference type="PANTHER" id="PTHR43792:SF8">
    <property type="entry name" value="[RIBOSOMAL PROTEIN US5]-ALANINE N-ACETYLTRANSFERASE"/>
    <property type="match status" value="1"/>
</dbReference>
<name>A0ABP8XVE9_9ACTN</name>
<proteinExistence type="inferred from homology"/>
<keyword evidence="1" id="KW-0808">Transferase</keyword>
<dbReference type="InterPro" id="IPR051531">
    <property type="entry name" value="N-acetyltransferase"/>
</dbReference>
<evidence type="ECO:0000313" key="5">
    <source>
        <dbReference type="EMBL" id="GAA4715564.1"/>
    </source>
</evidence>
<evidence type="ECO:0000256" key="2">
    <source>
        <dbReference type="ARBA" id="ARBA00023315"/>
    </source>
</evidence>
<comment type="similarity">
    <text evidence="3">Belongs to the acetyltransferase family. RimJ subfamily.</text>
</comment>
<comment type="caution">
    <text evidence="5">The sequence shown here is derived from an EMBL/GenBank/DDBJ whole genome shotgun (WGS) entry which is preliminary data.</text>
</comment>
<evidence type="ECO:0000259" key="4">
    <source>
        <dbReference type="PROSITE" id="PS51186"/>
    </source>
</evidence>
<keyword evidence="6" id="KW-1185">Reference proteome</keyword>
<dbReference type="PROSITE" id="PS51186">
    <property type="entry name" value="GNAT"/>
    <property type="match status" value="1"/>
</dbReference>
<evidence type="ECO:0000256" key="1">
    <source>
        <dbReference type="ARBA" id="ARBA00022679"/>
    </source>
</evidence>
<dbReference type="EMBL" id="BAABKM010000003">
    <property type="protein sequence ID" value="GAA4715564.1"/>
    <property type="molecule type" value="Genomic_DNA"/>
</dbReference>
<evidence type="ECO:0000256" key="3">
    <source>
        <dbReference type="ARBA" id="ARBA00038502"/>
    </source>
</evidence>
<keyword evidence="5" id="KW-0689">Ribosomal protein</keyword>
<dbReference type="SUPFAM" id="SSF55729">
    <property type="entry name" value="Acyl-CoA N-acyltransferases (Nat)"/>
    <property type="match status" value="1"/>
</dbReference>
<dbReference type="RefSeq" id="WP_345523195.1">
    <property type="nucleotide sequence ID" value="NZ_BAABKM010000003.1"/>
</dbReference>
<organism evidence="5 6">
    <name type="scientific">Nocardioides conyzicola</name>
    <dbReference type="NCBI Taxonomy" id="1651781"/>
    <lineage>
        <taxon>Bacteria</taxon>
        <taxon>Bacillati</taxon>
        <taxon>Actinomycetota</taxon>
        <taxon>Actinomycetes</taxon>
        <taxon>Propionibacteriales</taxon>
        <taxon>Nocardioidaceae</taxon>
        <taxon>Nocardioides</taxon>
    </lineage>
</organism>
<evidence type="ECO:0000313" key="6">
    <source>
        <dbReference type="Proteomes" id="UP001499974"/>
    </source>
</evidence>
<protein>
    <submittedName>
        <fullName evidence="5">Ribosomal protein S5-alanine N-acetyltransferase</fullName>
    </submittedName>
</protein>